<name>A0AAE1LTH6_9NEOP</name>
<dbReference type="AlphaFoldDB" id="A0AAE1LTH6"/>
<reference evidence="9" key="1">
    <citation type="submission" date="2021-07" db="EMBL/GenBank/DDBJ databases">
        <authorList>
            <person name="Catto M.A."/>
            <person name="Jacobson A."/>
            <person name="Kennedy G."/>
            <person name="Labadie P."/>
            <person name="Hunt B.G."/>
            <person name="Srinivasan R."/>
        </authorList>
    </citation>
    <scope>NUCLEOTIDE SEQUENCE</scope>
    <source>
        <strain evidence="9">PL_HMW_Pooled</strain>
        <tissue evidence="9">Head</tissue>
    </source>
</reference>
<accession>A0AAE1LTH6</accession>
<dbReference type="GO" id="GO:0071949">
    <property type="term" value="F:FAD binding"/>
    <property type="evidence" value="ECO:0007669"/>
    <property type="project" value="TreeGrafter"/>
</dbReference>
<dbReference type="PANTHER" id="PTHR45754:SF3">
    <property type="entry name" value="METHYLENETETRAHYDROFOLATE REDUCTASE (NADPH)"/>
    <property type="match status" value="1"/>
</dbReference>
<evidence type="ECO:0000256" key="2">
    <source>
        <dbReference type="ARBA" id="ARBA00004777"/>
    </source>
</evidence>
<evidence type="ECO:0000256" key="1">
    <source>
        <dbReference type="ARBA" id="ARBA00001974"/>
    </source>
</evidence>
<dbReference type="InterPro" id="IPR003171">
    <property type="entry name" value="Mehydrof_redctse-like"/>
</dbReference>
<dbReference type="InterPro" id="IPR024445">
    <property type="entry name" value="Tnp_ISXO2-like"/>
</dbReference>
<evidence type="ECO:0000256" key="7">
    <source>
        <dbReference type="RuleBase" id="RU004254"/>
    </source>
</evidence>
<evidence type="ECO:0000256" key="4">
    <source>
        <dbReference type="ARBA" id="ARBA00022630"/>
    </source>
</evidence>
<dbReference type="GO" id="GO:0004489">
    <property type="term" value="F:methylenetetrahydrofolate reductase [NAD(P)H] activity"/>
    <property type="evidence" value="ECO:0007669"/>
    <property type="project" value="InterPro"/>
</dbReference>
<protein>
    <submittedName>
        <fullName evidence="9">Methylenetetrahydrofolate reductase</fullName>
    </submittedName>
</protein>
<dbReference type="GO" id="GO:0009086">
    <property type="term" value="P:methionine biosynthetic process"/>
    <property type="evidence" value="ECO:0007669"/>
    <property type="project" value="TreeGrafter"/>
</dbReference>
<dbReference type="EMBL" id="JAHWGI010001434">
    <property type="protein sequence ID" value="KAK3932046.1"/>
    <property type="molecule type" value="Genomic_DNA"/>
</dbReference>
<organism evidence="9 10">
    <name type="scientific">Frankliniella fusca</name>
    <dbReference type="NCBI Taxonomy" id="407009"/>
    <lineage>
        <taxon>Eukaryota</taxon>
        <taxon>Metazoa</taxon>
        <taxon>Ecdysozoa</taxon>
        <taxon>Arthropoda</taxon>
        <taxon>Hexapoda</taxon>
        <taxon>Insecta</taxon>
        <taxon>Pterygota</taxon>
        <taxon>Neoptera</taxon>
        <taxon>Paraneoptera</taxon>
        <taxon>Thysanoptera</taxon>
        <taxon>Terebrantia</taxon>
        <taxon>Thripoidea</taxon>
        <taxon>Thripidae</taxon>
        <taxon>Frankliniella</taxon>
    </lineage>
</organism>
<dbReference type="Proteomes" id="UP001219518">
    <property type="component" value="Unassembled WGS sequence"/>
</dbReference>
<keyword evidence="10" id="KW-1185">Reference proteome</keyword>
<dbReference type="GO" id="GO:0035999">
    <property type="term" value="P:tetrahydrofolate interconversion"/>
    <property type="evidence" value="ECO:0007669"/>
    <property type="project" value="TreeGrafter"/>
</dbReference>
<keyword evidence="4" id="KW-0285">Flavoprotein</keyword>
<keyword evidence="5" id="KW-0274">FAD</keyword>
<dbReference type="Pfam" id="PF12762">
    <property type="entry name" value="DDE_Tnp_IS1595"/>
    <property type="match status" value="1"/>
</dbReference>
<evidence type="ECO:0000256" key="6">
    <source>
        <dbReference type="ARBA" id="ARBA00023002"/>
    </source>
</evidence>
<feature type="domain" description="ISXO2-like transposase" evidence="8">
    <location>
        <begin position="3"/>
        <end position="62"/>
    </location>
</feature>
<dbReference type="SUPFAM" id="SSF51730">
    <property type="entry name" value="FAD-linked oxidoreductase"/>
    <property type="match status" value="1"/>
</dbReference>
<dbReference type="CDD" id="cd00537">
    <property type="entry name" value="MTHFR"/>
    <property type="match status" value="1"/>
</dbReference>
<dbReference type="InterPro" id="IPR029041">
    <property type="entry name" value="FAD-linked_oxidoreductase-like"/>
</dbReference>
<proteinExistence type="inferred from homology"/>
<evidence type="ECO:0000259" key="8">
    <source>
        <dbReference type="Pfam" id="PF12762"/>
    </source>
</evidence>
<gene>
    <name evidence="9" type="ORF">KUF71_011374</name>
</gene>
<dbReference type="Gene3D" id="3.20.20.220">
    <property type="match status" value="1"/>
</dbReference>
<comment type="cofactor">
    <cofactor evidence="1">
        <name>FAD</name>
        <dbReference type="ChEBI" id="CHEBI:57692"/>
    </cofactor>
</comment>
<keyword evidence="6" id="KW-0560">Oxidoreductase</keyword>
<comment type="similarity">
    <text evidence="3">Belongs to the methylenetetrahydrofolate reductase family.</text>
</comment>
<evidence type="ECO:0000256" key="5">
    <source>
        <dbReference type="ARBA" id="ARBA00022827"/>
    </source>
</evidence>
<dbReference type="PANTHER" id="PTHR45754">
    <property type="entry name" value="METHYLENETETRAHYDROFOLATE REDUCTASE"/>
    <property type="match status" value="1"/>
</dbReference>
<comment type="pathway">
    <text evidence="2 7">One-carbon metabolism; tetrahydrofolate interconversion.</text>
</comment>
<dbReference type="GO" id="GO:0005829">
    <property type="term" value="C:cytosol"/>
    <property type="evidence" value="ECO:0007669"/>
    <property type="project" value="TreeGrafter"/>
</dbReference>
<sequence>MTLKQNVLPGTTIYLDSSKAYATLGLHGFRHIQVNHYVTFKEGKVCINTIEGMWALVKYNRQKAMFDSYLAEFMIRRRWLGYGDQRVTFLEKIKEVYKLECSDVVDSETKTAEADYLEELSSHVHLAPTFVSVTWHQSHLREMEINGSRRLTHPALALNVVKDVEVDFRHASDLVHFIRKVFGSKFKIGVAGYPMVHPEAISQELDLLYLKKKVDQGADFILTQMISTEDEFVSYCEKCDKLGITVPIIPGIYLIQSFDSFQKFISICRINVPSHIYEDLKGLQDANNERQYGLRIFQGLFKRLQQSSRCPGVHIFTINRISSVLNGLSNVWLDMEPDSAKPEQYAEKKKTEIQFLKTSTPLQYLH</sequence>
<evidence type="ECO:0000256" key="3">
    <source>
        <dbReference type="ARBA" id="ARBA00006743"/>
    </source>
</evidence>
<dbReference type="Pfam" id="PF02219">
    <property type="entry name" value="MTHFR"/>
    <property type="match status" value="1"/>
</dbReference>
<evidence type="ECO:0000313" key="9">
    <source>
        <dbReference type="EMBL" id="KAK3932046.1"/>
    </source>
</evidence>
<comment type="caution">
    <text evidence="9">The sequence shown here is derived from an EMBL/GenBank/DDBJ whole genome shotgun (WGS) entry which is preliminary data.</text>
</comment>
<reference evidence="9" key="2">
    <citation type="journal article" date="2023" name="BMC Genomics">
        <title>Pest status, molecular evolution, and epigenetic factors derived from the genome assembly of Frankliniella fusca, a thysanopteran phytovirus vector.</title>
        <authorList>
            <person name="Catto M.A."/>
            <person name="Labadie P.E."/>
            <person name="Jacobson A.L."/>
            <person name="Kennedy G.G."/>
            <person name="Srinivasan R."/>
            <person name="Hunt B.G."/>
        </authorList>
    </citation>
    <scope>NUCLEOTIDE SEQUENCE</scope>
    <source>
        <strain evidence="9">PL_HMW_Pooled</strain>
    </source>
</reference>
<evidence type="ECO:0000313" key="10">
    <source>
        <dbReference type="Proteomes" id="UP001219518"/>
    </source>
</evidence>